<reference evidence="2" key="1">
    <citation type="submission" date="2014-11" db="EMBL/GenBank/DDBJ databases">
        <authorList>
            <person name="Otto D Thomas"/>
            <person name="Naeem Raeece"/>
        </authorList>
    </citation>
    <scope>NUCLEOTIDE SEQUENCE</scope>
</reference>
<accession>A0A0G4GNV9</accession>
<feature type="region of interest" description="Disordered" evidence="1">
    <location>
        <begin position="1"/>
        <end position="95"/>
    </location>
</feature>
<dbReference type="VEuPathDB" id="CryptoDB:Cvel_22716"/>
<name>A0A0G4GNV9_9ALVE</name>
<feature type="compositionally biased region" description="Low complexity" evidence="1">
    <location>
        <begin position="51"/>
        <end position="71"/>
    </location>
</feature>
<proteinExistence type="predicted"/>
<dbReference type="AlphaFoldDB" id="A0A0G4GNV9"/>
<sequence>MCLFASRSDDNSSTERKDGLKEWTGKTSEAETPGDGTKEQSDPRNLPVRYSADSPALPAQSSAAPPVLPAQTPTDPPALPTQLLQPSPNFLPDHL</sequence>
<evidence type="ECO:0000256" key="1">
    <source>
        <dbReference type="SAM" id="MobiDB-lite"/>
    </source>
</evidence>
<evidence type="ECO:0000313" key="2">
    <source>
        <dbReference type="EMBL" id="CEM31967.1"/>
    </source>
</evidence>
<gene>
    <name evidence="2" type="ORF">Cvel_22716</name>
</gene>
<organism evidence="2">
    <name type="scientific">Chromera velia CCMP2878</name>
    <dbReference type="NCBI Taxonomy" id="1169474"/>
    <lineage>
        <taxon>Eukaryota</taxon>
        <taxon>Sar</taxon>
        <taxon>Alveolata</taxon>
        <taxon>Colpodellida</taxon>
        <taxon>Chromeraceae</taxon>
        <taxon>Chromera</taxon>
    </lineage>
</organism>
<protein>
    <submittedName>
        <fullName evidence="2">Uncharacterized protein</fullName>
    </submittedName>
</protein>
<feature type="compositionally biased region" description="Basic and acidic residues" evidence="1">
    <location>
        <begin position="7"/>
        <end position="24"/>
    </location>
</feature>
<dbReference type="EMBL" id="CDMZ01001395">
    <property type="protein sequence ID" value="CEM31967.1"/>
    <property type="molecule type" value="Genomic_DNA"/>
</dbReference>